<reference evidence="1" key="1">
    <citation type="submission" date="2022-06" db="EMBL/GenBank/DDBJ databases">
        <title>Aquibacillus sp. a new bacterium isolated from soil saline samples.</title>
        <authorList>
            <person name="Galisteo C."/>
            <person name="De La Haba R."/>
            <person name="Sanchez-Porro C."/>
            <person name="Ventosa A."/>
        </authorList>
    </citation>
    <scope>NUCLEOTIDE SEQUENCE</scope>
    <source>
        <strain evidence="1">3ASR75-54</strain>
    </source>
</reference>
<dbReference type="EMBL" id="JAMQKC010000034">
    <property type="protein sequence ID" value="MDC3418604.1"/>
    <property type="molecule type" value="Genomic_DNA"/>
</dbReference>
<evidence type="ECO:0000313" key="2">
    <source>
        <dbReference type="Proteomes" id="UP001145069"/>
    </source>
</evidence>
<evidence type="ECO:0000313" key="1">
    <source>
        <dbReference type="EMBL" id="MDC3418604.1"/>
    </source>
</evidence>
<proteinExistence type="predicted"/>
<dbReference type="Proteomes" id="UP001145069">
    <property type="component" value="Unassembled WGS sequence"/>
</dbReference>
<comment type="caution">
    <text evidence="1">The sequence shown here is derived from an EMBL/GenBank/DDBJ whole genome shotgun (WGS) entry which is preliminary data.</text>
</comment>
<dbReference type="Pfam" id="PF22014">
    <property type="entry name" value="DUF6932"/>
    <property type="match status" value="1"/>
</dbReference>
<keyword evidence="2" id="KW-1185">Reference proteome</keyword>
<accession>A0A9X3WJL4</accession>
<protein>
    <submittedName>
        <fullName evidence="1">Uncharacterized protein</fullName>
    </submittedName>
</protein>
<dbReference type="AlphaFoldDB" id="A0A9X3WJL4"/>
<dbReference type="InterPro" id="IPR053860">
    <property type="entry name" value="DUF6932"/>
</dbReference>
<name>A0A9X3WJL4_9BACI</name>
<dbReference type="RefSeq" id="WP_272447672.1">
    <property type="nucleotide sequence ID" value="NZ_JAMQKC010000034.1"/>
</dbReference>
<gene>
    <name evidence="1" type="ORF">NC799_17235</name>
</gene>
<sequence>MEIPDFFDDYHLPPGEHECTMKEIEQRFLNNEMRTFRWDKFIILLKRICELKLEPEVVLINGSFVTGRKEPGDVDFAALIPAETVINAKSIAIDNHDISGIELFLNLQAQGVIRDLFGAHMIVADSDFMLKQASNIFKKGLNGKLRQKDPNRDPEWVEIPEQKGILKVGKSDILNYIGGE</sequence>
<organism evidence="1 2">
    <name type="scientific">Aquibacillus salsiterrae</name>
    <dbReference type="NCBI Taxonomy" id="2950439"/>
    <lineage>
        <taxon>Bacteria</taxon>
        <taxon>Bacillati</taxon>
        <taxon>Bacillota</taxon>
        <taxon>Bacilli</taxon>
        <taxon>Bacillales</taxon>
        <taxon>Bacillaceae</taxon>
        <taxon>Aquibacillus</taxon>
    </lineage>
</organism>